<dbReference type="Gene3D" id="3.40.50.720">
    <property type="entry name" value="NAD(P)-binding Rossmann-like Domain"/>
    <property type="match status" value="1"/>
</dbReference>
<dbReference type="GO" id="GO:0016491">
    <property type="term" value="F:oxidoreductase activity"/>
    <property type="evidence" value="ECO:0007669"/>
    <property type="project" value="UniProtKB-KW"/>
</dbReference>
<dbReference type="PRINTS" id="PR00080">
    <property type="entry name" value="SDRFAMILY"/>
</dbReference>
<evidence type="ECO:0000256" key="1">
    <source>
        <dbReference type="ARBA" id="ARBA00006484"/>
    </source>
</evidence>
<organism evidence="3">
    <name type="scientific">marine metagenome</name>
    <dbReference type="NCBI Taxonomy" id="408172"/>
    <lineage>
        <taxon>unclassified sequences</taxon>
        <taxon>metagenomes</taxon>
        <taxon>ecological metagenomes</taxon>
    </lineage>
</organism>
<dbReference type="AlphaFoldDB" id="A0A381P2K0"/>
<dbReference type="PANTHER" id="PTHR43180">
    <property type="entry name" value="3-OXOACYL-(ACYL-CARRIER-PROTEIN) REDUCTASE (AFU_ORTHOLOGUE AFUA_6G11210)"/>
    <property type="match status" value="1"/>
</dbReference>
<dbReference type="Pfam" id="PF00106">
    <property type="entry name" value="adh_short"/>
    <property type="match status" value="1"/>
</dbReference>
<protein>
    <recommendedName>
        <fullName evidence="4">Short-chain dehydrogenase</fullName>
    </recommendedName>
</protein>
<dbReference type="PRINTS" id="PR00081">
    <property type="entry name" value="GDHRDH"/>
</dbReference>
<accession>A0A381P2K0</accession>
<gene>
    <name evidence="3" type="ORF">METZ01_LOCUS13393</name>
</gene>
<dbReference type="EMBL" id="UINC01000750">
    <property type="protein sequence ID" value="SUZ60539.1"/>
    <property type="molecule type" value="Genomic_DNA"/>
</dbReference>
<comment type="similarity">
    <text evidence="1">Belongs to the short-chain dehydrogenases/reductases (SDR) family.</text>
</comment>
<dbReference type="SUPFAM" id="SSF51735">
    <property type="entry name" value="NAD(P)-binding Rossmann-fold domains"/>
    <property type="match status" value="1"/>
</dbReference>
<name>A0A381P2K0_9ZZZZ</name>
<sequence>MSNIMEVKGKRVIVTGAAFGIGKAMTESFLESEAEVVIVDINEEALKQTAGDLNVEYITADVSSEDAIKEIISTSNSFMGGIDIFCSNAGVAGAGGLLSTTEEDWLNIWGVNVMSHIYAAKHTLPQMLKQESGYFVNTASAAGLLTQIGAAGYSVTKAAAVSFAEWLKITYGNKGIGVSCLCPQGVRTSMVEDAPGIVSALVGIDGIMEPADVASDVIKAIEKDQFLIAPHEQVLDYIKMKAQDYDRWIGGMQSLQTQLLDNFPEANEMFK</sequence>
<evidence type="ECO:0000256" key="2">
    <source>
        <dbReference type="ARBA" id="ARBA00023002"/>
    </source>
</evidence>
<proteinExistence type="inferred from homology"/>
<dbReference type="InterPro" id="IPR002347">
    <property type="entry name" value="SDR_fam"/>
</dbReference>
<keyword evidence="2" id="KW-0560">Oxidoreductase</keyword>
<evidence type="ECO:0008006" key="4">
    <source>
        <dbReference type="Google" id="ProtNLM"/>
    </source>
</evidence>
<dbReference type="PANTHER" id="PTHR43180:SF66">
    <property type="entry name" value="SHORT-CHAIN DEHYDROGENASE_REDUCTASE FAMILY PROTEIN"/>
    <property type="match status" value="1"/>
</dbReference>
<dbReference type="CDD" id="cd05233">
    <property type="entry name" value="SDR_c"/>
    <property type="match status" value="1"/>
</dbReference>
<dbReference type="InterPro" id="IPR036291">
    <property type="entry name" value="NAD(P)-bd_dom_sf"/>
</dbReference>
<reference evidence="3" key="1">
    <citation type="submission" date="2018-05" db="EMBL/GenBank/DDBJ databases">
        <authorList>
            <person name="Lanie J.A."/>
            <person name="Ng W.-L."/>
            <person name="Kazmierczak K.M."/>
            <person name="Andrzejewski T.M."/>
            <person name="Davidsen T.M."/>
            <person name="Wayne K.J."/>
            <person name="Tettelin H."/>
            <person name="Glass J.I."/>
            <person name="Rusch D."/>
            <person name="Podicherti R."/>
            <person name="Tsui H.-C.T."/>
            <person name="Winkler M.E."/>
        </authorList>
    </citation>
    <scope>NUCLEOTIDE SEQUENCE</scope>
</reference>
<evidence type="ECO:0000313" key="3">
    <source>
        <dbReference type="EMBL" id="SUZ60539.1"/>
    </source>
</evidence>